<keyword evidence="1" id="KW-0472">Membrane</keyword>
<evidence type="ECO:0000313" key="2">
    <source>
        <dbReference type="EMBL" id="RZU40292.1"/>
    </source>
</evidence>
<organism evidence="2 3">
    <name type="scientific">Edaphobacter modestus</name>
    <dbReference type="NCBI Taxonomy" id="388466"/>
    <lineage>
        <taxon>Bacteria</taxon>
        <taxon>Pseudomonadati</taxon>
        <taxon>Acidobacteriota</taxon>
        <taxon>Terriglobia</taxon>
        <taxon>Terriglobales</taxon>
        <taxon>Acidobacteriaceae</taxon>
        <taxon>Edaphobacter</taxon>
    </lineage>
</organism>
<feature type="transmembrane region" description="Helical" evidence="1">
    <location>
        <begin position="37"/>
        <end position="54"/>
    </location>
</feature>
<dbReference type="AlphaFoldDB" id="A0A4Q7YR91"/>
<keyword evidence="3" id="KW-1185">Reference proteome</keyword>
<feature type="transmembrane region" description="Helical" evidence="1">
    <location>
        <begin position="66"/>
        <end position="91"/>
    </location>
</feature>
<dbReference type="EMBL" id="SHKW01000001">
    <property type="protein sequence ID" value="RZU40292.1"/>
    <property type="molecule type" value="Genomic_DNA"/>
</dbReference>
<reference evidence="2 3" key="1">
    <citation type="submission" date="2019-02" db="EMBL/GenBank/DDBJ databases">
        <title>Genomic Encyclopedia of Archaeal and Bacterial Type Strains, Phase II (KMG-II): from individual species to whole genera.</title>
        <authorList>
            <person name="Goeker M."/>
        </authorList>
    </citation>
    <scope>NUCLEOTIDE SEQUENCE [LARGE SCALE GENOMIC DNA]</scope>
    <source>
        <strain evidence="2 3">DSM 18101</strain>
    </source>
</reference>
<keyword evidence="1" id="KW-1133">Transmembrane helix</keyword>
<sequence>MIYPFLNPRHRSLLRGTFLVLASLGVAVLLSDFPRNRATPLLVLPAIAAVAGTIDHLRCMQTRWSFYHGGVLLLIYMDLMALGMILFFLLYPYALWITHST</sequence>
<dbReference type="Proteomes" id="UP000292958">
    <property type="component" value="Unassembled WGS sequence"/>
</dbReference>
<feature type="transmembrane region" description="Helical" evidence="1">
    <location>
        <begin position="12"/>
        <end position="31"/>
    </location>
</feature>
<comment type="caution">
    <text evidence="2">The sequence shown here is derived from an EMBL/GenBank/DDBJ whole genome shotgun (WGS) entry which is preliminary data.</text>
</comment>
<dbReference type="RefSeq" id="WP_130418374.1">
    <property type="nucleotide sequence ID" value="NZ_SHKW01000001.1"/>
</dbReference>
<evidence type="ECO:0000313" key="3">
    <source>
        <dbReference type="Proteomes" id="UP000292958"/>
    </source>
</evidence>
<dbReference type="OrthoDB" id="123443at2"/>
<keyword evidence="1" id="KW-0812">Transmembrane</keyword>
<gene>
    <name evidence="2" type="ORF">BDD14_1738</name>
</gene>
<evidence type="ECO:0008006" key="4">
    <source>
        <dbReference type="Google" id="ProtNLM"/>
    </source>
</evidence>
<protein>
    <recommendedName>
        <fullName evidence="4">Permease</fullName>
    </recommendedName>
</protein>
<proteinExistence type="predicted"/>
<accession>A0A4Q7YR91</accession>
<name>A0A4Q7YR91_9BACT</name>
<evidence type="ECO:0000256" key="1">
    <source>
        <dbReference type="SAM" id="Phobius"/>
    </source>
</evidence>